<dbReference type="Gene3D" id="2.130.10.10">
    <property type="entry name" value="YVTN repeat-like/Quinoprotein amine dehydrogenase"/>
    <property type="match status" value="1"/>
</dbReference>
<organism evidence="2 3">
    <name type="scientific">Dekkera bruxellensis</name>
    <name type="common">Brettanomyces custersii</name>
    <dbReference type="NCBI Taxonomy" id="5007"/>
    <lineage>
        <taxon>Eukaryota</taxon>
        <taxon>Fungi</taxon>
        <taxon>Dikarya</taxon>
        <taxon>Ascomycota</taxon>
        <taxon>Saccharomycotina</taxon>
        <taxon>Pichiomycetes</taxon>
        <taxon>Pichiales</taxon>
        <taxon>Pichiaceae</taxon>
        <taxon>Brettanomyces</taxon>
    </lineage>
</organism>
<feature type="domain" description="DUF2415" evidence="1">
    <location>
        <begin position="311"/>
        <end position="349"/>
    </location>
</feature>
<reference evidence="2 3" key="1">
    <citation type="submission" date="2019-07" db="EMBL/GenBank/DDBJ databases">
        <authorList>
            <person name="Friedrich A."/>
            <person name="Schacherer J."/>
        </authorList>
    </citation>
    <scope>NUCLEOTIDE SEQUENCE [LARGE SCALE GENOMIC DNA]</scope>
</reference>
<accession>A0A7D9H2R0</accession>
<proteinExistence type="predicted"/>
<dbReference type="Proteomes" id="UP000478008">
    <property type="component" value="Unassembled WGS sequence"/>
</dbReference>
<sequence>MTIDSLNEFPQESQPIDFSSSNFNFLMPQSSYYNVNITANHWQLKDLVCKSSESNAVYFPHKNAVSRLNFRRRGKHHQQVKKAGSNVHMDTSSRLQPEFAKFGSSPRCLKESNGIIVAGGIASRETFNDSSTLSYAPSSNSPNSYRWKGFFGLHVGETGYTENGNIGTLINNCITINKIANSRYMSLACNNDQNLYVMDISNKSDAISPDYSVNLSVALNHASLSPDMKTLVTLGDSPRIFIMHPEENMREVAKRETIVTQSDCGFSTCWNNSGTCFSACFQEGVNFIYDIRNISRPIHKIYSTRKQLQSGAFRVCKFSGGTDDLLFISEHQGRVHVVDTRDFMTHHVILLPKRLYDDSDGYYNQPIVKKYEDVCDVDHRLGYPRTSRMFLIDVDKLQKSNFFNFNRNNCPKRYPVAKMREDAVEWMKTPYSTQPSTKERELHEQIVCDPLQNACNSGTRVVRTPIRGRGYHDGVIQNPQNDPFYYLDSELELTGLEIVNAGNEYGNGQHSLVIGSDDGLIHWDIDSWRRRCFPSYELA</sequence>
<evidence type="ECO:0000259" key="1">
    <source>
        <dbReference type="Pfam" id="PF10313"/>
    </source>
</evidence>
<gene>
    <name evidence="2" type="ORF">DEBR0S8_00914G</name>
</gene>
<dbReference type="InterPro" id="IPR036322">
    <property type="entry name" value="WD40_repeat_dom_sf"/>
</dbReference>
<dbReference type="PANTHER" id="PTHR43991:SF9">
    <property type="entry name" value="DUF2415 DOMAIN-CONTAINING PROTEIN"/>
    <property type="match status" value="1"/>
</dbReference>
<dbReference type="SUPFAM" id="SSF50978">
    <property type="entry name" value="WD40 repeat-like"/>
    <property type="match status" value="1"/>
</dbReference>
<keyword evidence="3" id="KW-1185">Reference proteome</keyword>
<dbReference type="EMBL" id="CABFWN010000008">
    <property type="protein sequence ID" value="VUG20403.1"/>
    <property type="molecule type" value="Genomic_DNA"/>
</dbReference>
<evidence type="ECO:0000313" key="3">
    <source>
        <dbReference type="Proteomes" id="UP000478008"/>
    </source>
</evidence>
<name>A0A7D9H2R0_DEKBR</name>
<dbReference type="PANTHER" id="PTHR43991">
    <property type="entry name" value="WD REPEAT PROTEIN (AFU_ORTHOLOGUE AFUA_8G05640)-RELATED"/>
    <property type="match status" value="1"/>
</dbReference>
<dbReference type="AlphaFoldDB" id="A0A7D9H2R0"/>
<dbReference type="InterPro" id="IPR015943">
    <property type="entry name" value="WD40/YVTN_repeat-like_dom_sf"/>
</dbReference>
<dbReference type="Pfam" id="PF10313">
    <property type="entry name" value="DUF2415"/>
    <property type="match status" value="1"/>
</dbReference>
<evidence type="ECO:0000313" key="2">
    <source>
        <dbReference type="EMBL" id="VUG20403.1"/>
    </source>
</evidence>
<protein>
    <submittedName>
        <fullName evidence="2">DEBR0S8_00914g1_1</fullName>
    </submittedName>
</protein>
<dbReference type="InterPro" id="IPR019417">
    <property type="entry name" value="DUF2415"/>
</dbReference>